<feature type="compositionally biased region" description="Basic and acidic residues" evidence="9">
    <location>
        <begin position="1"/>
        <end position="19"/>
    </location>
</feature>
<name>A0ABR2WII3_9FUNG</name>
<dbReference type="PROSITE" id="PS50929">
    <property type="entry name" value="ABC_TM1F"/>
    <property type="match status" value="1"/>
</dbReference>
<accession>A0ABR2WII3</accession>
<sequence length="617" mass="68716">MSGKTETKVFNEKDPKPEEDSLPINPEENANIFSHIVFWWLNSLMFKGYKRPLEKEDLYDLGETYSSHNLSVRFGNAWKGEFQRPKASLFHALHVTFGRRFWSAGFLKFLGDMAQTVSPLFVRAITNYVSESARHNEVHGLGYGFGLAVGLLLIQIFGTLCTHAYFHITMTTGFAIRSALITNIYKKSMVLSGKARQSFSAGKVTNIMSTDTSRIDMTCGYLQMLWLSPLQLVVALGLLIDTLGPSALAGFAVLVLFGPLQGTIMRKLAIFRRRAAAVTDQRVKITQEVLQGVKVIKFFAWEESFSQKLAELRNQELSNVQKLLIIRALIFSTALVIPVFASILSFVVYYLTDHDLNPGVVFASVALFNVLRLPLMLFPAIIGFTVDAKVSLGRIQELLLAPELDTLPPIEQSADFGIRVENGKFMWEAPPPEEEDAKMKKKRIKEEKKNKKMMKSKTVKSEVKQADNNEEAVTVENSTVEGSKSSEPQEETMPFLRDINFTIPKGKLVAVVGSVGSGKSSLLNALVGEMRLVDGSITFGGRVGYCPQTAWIQNATLKENIIFGLPFDEERYRRVLNVCALERDLEVLPGGDDTEIGERGINLSGGQKPRLNIARAV</sequence>
<dbReference type="EMBL" id="JASJQH010001446">
    <property type="protein sequence ID" value="KAK9761312.1"/>
    <property type="molecule type" value="Genomic_DNA"/>
</dbReference>
<dbReference type="PANTHER" id="PTHR24223:SF456">
    <property type="entry name" value="MULTIDRUG RESISTANCE-ASSOCIATED PROTEIN LETHAL(2)03659"/>
    <property type="match status" value="1"/>
</dbReference>
<evidence type="ECO:0000256" key="1">
    <source>
        <dbReference type="ARBA" id="ARBA00004141"/>
    </source>
</evidence>
<reference evidence="12 13" key="1">
    <citation type="submission" date="2023-04" db="EMBL/GenBank/DDBJ databases">
        <title>Genome of Basidiobolus ranarum AG-B5.</title>
        <authorList>
            <person name="Stajich J.E."/>
            <person name="Carter-House D."/>
            <person name="Gryganskyi A."/>
        </authorList>
    </citation>
    <scope>NUCLEOTIDE SEQUENCE [LARGE SCALE GENOMIC DNA]</scope>
    <source>
        <strain evidence="12 13">AG-B5</strain>
    </source>
</reference>
<dbReference type="InterPro" id="IPR036640">
    <property type="entry name" value="ABC1_TM_sf"/>
</dbReference>
<dbReference type="InterPro" id="IPR050173">
    <property type="entry name" value="ABC_transporter_C-like"/>
</dbReference>
<feature type="transmembrane region" description="Helical" evidence="10">
    <location>
        <begin position="164"/>
        <end position="185"/>
    </location>
</feature>
<keyword evidence="5" id="KW-0547">Nucleotide-binding</keyword>
<feature type="region of interest" description="Disordered" evidence="9">
    <location>
        <begin position="429"/>
        <end position="491"/>
    </location>
</feature>
<evidence type="ECO:0000259" key="11">
    <source>
        <dbReference type="PROSITE" id="PS50929"/>
    </source>
</evidence>
<feature type="region of interest" description="Disordered" evidence="9">
    <location>
        <begin position="1"/>
        <end position="24"/>
    </location>
</feature>
<keyword evidence="6" id="KW-0067">ATP-binding</keyword>
<feature type="transmembrane region" description="Helical" evidence="10">
    <location>
        <begin position="361"/>
        <end position="386"/>
    </location>
</feature>
<keyword evidence="7 10" id="KW-1133">Transmembrane helix</keyword>
<comment type="subcellular location">
    <subcellularLocation>
        <location evidence="1">Membrane</location>
        <topology evidence="1">Multi-pass membrane protein</topology>
    </subcellularLocation>
</comment>
<dbReference type="Gene3D" id="3.40.50.300">
    <property type="entry name" value="P-loop containing nucleotide triphosphate hydrolases"/>
    <property type="match status" value="1"/>
</dbReference>
<organism evidence="12 13">
    <name type="scientific">Basidiobolus ranarum</name>
    <dbReference type="NCBI Taxonomy" id="34480"/>
    <lineage>
        <taxon>Eukaryota</taxon>
        <taxon>Fungi</taxon>
        <taxon>Fungi incertae sedis</taxon>
        <taxon>Zoopagomycota</taxon>
        <taxon>Entomophthoromycotina</taxon>
        <taxon>Basidiobolomycetes</taxon>
        <taxon>Basidiobolales</taxon>
        <taxon>Basidiobolaceae</taxon>
        <taxon>Basidiobolus</taxon>
    </lineage>
</organism>
<protein>
    <recommendedName>
        <fullName evidence="11">ABC transmembrane type-1 domain-containing protein</fullName>
    </recommendedName>
</protein>
<feature type="transmembrane region" description="Helical" evidence="10">
    <location>
        <begin position="246"/>
        <end position="264"/>
    </location>
</feature>
<dbReference type="SUPFAM" id="SSF90123">
    <property type="entry name" value="ABC transporter transmembrane region"/>
    <property type="match status" value="1"/>
</dbReference>
<feature type="domain" description="ABC transmembrane type-1" evidence="11">
    <location>
        <begin position="104"/>
        <end position="387"/>
    </location>
</feature>
<dbReference type="Pfam" id="PF00664">
    <property type="entry name" value="ABC_membrane"/>
    <property type="match status" value="1"/>
</dbReference>
<dbReference type="CDD" id="cd18597">
    <property type="entry name" value="ABC_6TM_YOR1_D1_like"/>
    <property type="match status" value="1"/>
</dbReference>
<dbReference type="CDD" id="cd03250">
    <property type="entry name" value="ABCC_MRP_domain1"/>
    <property type="match status" value="1"/>
</dbReference>
<evidence type="ECO:0000256" key="2">
    <source>
        <dbReference type="ARBA" id="ARBA00009726"/>
    </source>
</evidence>
<evidence type="ECO:0000256" key="6">
    <source>
        <dbReference type="ARBA" id="ARBA00022840"/>
    </source>
</evidence>
<dbReference type="SUPFAM" id="SSF52540">
    <property type="entry name" value="P-loop containing nucleoside triphosphate hydrolases"/>
    <property type="match status" value="1"/>
</dbReference>
<dbReference type="InterPro" id="IPR003439">
    <property type="entry name" value="ABC_transporter-like_ATP-bd"/>
</dbReference>
<feature type="transmembrane region" description="Helical" evidence="10">
    <location>
        <begin position="324"/>
        <end position="349"/>
    </location>
</feature>
<dbReference type="PANTHER" id="PTHR24223">
    <property type="entry name" value="ATP-BINDING CASSETTE SUB-FAMILY C"/>
    <property type="match status" value="1"/>
</dbReference>
<evidence type="ECO:0000256" key="3">
    <source>
        <dbReference type="ARBA" id="ARBA00022448"/>
    </source>
</evidence>
<keyword evidence="4 10" id="KW-0812">Transmembrane</keyword>
<feature type="compositionally biased region" description="Polar residues" evidence="9">
    <location>
        <begin position="475"/>
        <end position="486"/>
    </location>
</feature>
<comment type="caution">
    <text evidence="12">The sequence shown here is derived from an EMBL/GenBank/DDBJ whole genome shotgun (WGS) entry which is preliminary data.</text>
</comment>
<comment type="similarity">
    <text evidence="2">Belongs to the ABC transporter superfamily. ABCC family. Conjugate transporter (TC 3.A.1.208) subfamily.</text>
</comment>
<keyword evidence="13" id="KW-1185">Reference proteome</keyword>
<dbReference type="Pfam" id="PF00005">
    <property type="entry name" value="ABC_tran"/>
    <property type="match status" value="1"/>
</dbReference>
<proteinExistence type="inferred from homology"/>
<evidence type="ECO:0000256" key="10">
    <source>
        <dbReference type="SAM" id="Phobius"/>
    </source>
</evidence>
<feature type="transmembrane region" description="Helical" evidence="10">
    <location>
        <begin position="140"/>
        <end position="158"/>
    </location>
</feature>
<keyword evidence="3" id="KW-0813">Transport</keyword>
<dbReference type="Proteomes" id="UP001479436">
    <property type="component" value="Unassembled WGS sequence"/>
</dbReference>
<evidence type="ECO:0000256" key="9">
    <source>
        <dbReference type="SAM" id="MobiDB-lite"/>
    </source>
</evidence>
<dbReference type="Gene3D" id="1.20.1560.10">
    <property type="entry name" value="ABC transporter type 1, transmembrane domain"/>
    <property type="match status" value="1"/>
</dbReference>
<feature type="transmembrane region" description="Helical" evidence="10">
    <location>
        <begin position="221"/>
        <end position="240"/>
    </location>
</feature>
<evidence type="ECO:0000256" key="5">
    <source>
        <dbReference type="ARBA" id="ARBA00022741"/>
    </source>
</evidence>
<evidence type="ECO:0000313" key="13">
    <source>
        <dbReference type="Proteomes" id="UP001479436"/>
    </source>
</evidence>
<evidence type="ECO:0000256" key="7">
    <source>
        <dbReference type="ARBA" id="ARBA00022989"/>
    </source>
</evidence>
<evidence type="ECO:0000256" key="4">
    <source>
        <dbReference type="ARBA" id="ARBA00022692"/>
    </source>
</evidence>
<evidence type="ECO:0000313" key="12">
    <source>
        <dbReference type="EMBL" id="KAK9761312.1"/>
    </source>
</evidence>
<gene>
    <name evidence="12" type="ORF">K7432_013885</name>
</gene>
<dbReference type="InterPro" id="IPR027417">
    <property type="entry name" value="P-loop_NTPase"/>
</dbReference>
<dbReference type="InterPro" id="IPR011527">
    <property type="entry name" value="ABC1_TM_dom"/>
</dbReference>
<keyword evidence="8 10" id="KW-0472">Membrane</keyword>
<evidence type="ECO:0000256" key="8">
    <source>
        <dbReference type="ARBA" id="ARBA00023136"/>
    </source>
</evidence>